<keyword evidence="2" id="KW-1133">Transmembrane helix</keyword>
<protein>
    <submittedName>
        <fullName evidence="3">Uncharacterized protein</fullName>
    </submittedName>
</protein>
<comment type="caution">
    <text evidence="3">The sequence shown here is derived from an EMBL/GenBank/DDBJ whole genome shotgun (WGS) entry which is preliminary data.</text>
</comment>
<evidence type="ECO:0000256" key="1">
    <source>
        <dbReference type="SAM" id="MobiDB-lite"/>
    </source>
</evidence>
<dbReference type="OrthoDB" id="248096at2759"/>
<gene>
    <name evidence="3" type="ORF">JKF63_02478</name>
</gene>
<accession>A0A836L3U6</accession>
<sequence length="365" mass="40382">MSLSVVSAENHANESWGFYIHDAVTPPTLTATTIWLFLSSTVAILFLEVRPAAIRRVRGWSVHGERANGYNVGRYADGNGVWRLIAAVWTCALYDAVHRTCCYGVLSVHMLARRQLLPLGNQFVWDGLWTEWVNWVRLHVFCWFSVTSSTAAPPNSCEGWQLPLAGILAYDQYPEYATLNVSSPATPREVGLYRAVCVASLAITCAAVVAIHQQYTLVSRIFCRMFPSRWPRHPDVAIEKPTGSEERDKRRPIDITTALATAEAPGDDSWVNSPEAMEEEERWRQEKEQTRHKRGVSPDVGVAAGVASLSLSLSLSHALRQTWPSLATAVYVTLYALVGGLPVFMHLLFPAASVVVSVMAMVATV</sequence>
<dbReference type="Proteomes" id="UP000674318">
    <property type="component" value="Chromosome 32"/>
</dbReference>
<evidence type="ECO:0000313" key="3">
    <source>
        <dbReference type="EMBL" id="KAG5496177.1"/>
    </source>
</evidence>
<evidence type="ECO:0000256" key="2">
    <source>
        <dbReference type="SAM" id="Phobius"/>
    </source>
</evidence>
<keyword evidence="2" id="KW-0812">Transmembrane</keyword>
<feature type="transmembrane region" description="Helical" evidence="2">
    <location>
        <begin position="339"/>
        <end position="363"/>
    </location>
</feature>
<dbReference type="GeneID" id="94288580"/>
<reference evidence="3 4" key="1">
    <citation type="submission" date="2021-02" db="EMBL/GenBank/DDBJ databases">
        <title>Porcisia hertigi Genome sequencing and assembly.</title>
        <authorList>
            <person name="Almutairi H."/>
            <person name="Gatherer D."/>
        </authorList>
    </citation>
    <scope>NUCLEOTIDE SEQUENCE [LARGE SCALE GENOMIC DNA]</scope>
    <source>
        <strain evidence="3 4">C119</strain>
    </source>
</reference>
<organism evidence="3 4">
    <name type="scientific">Porcisia hertigi</name>
    <dbReference type="NCBI Taxonomy" id="2761500"/>
    <lineage>
        <taxon>Eukaryota</taxon>
        <taxon>Discoba</taxon>
        <taxon>Euglenozoa</taxon>
        <taxon>Kinetoplastea</taxon>
        <taxon>Metakinetoplastina</taxon>
        <taxon>Trypanosomatida</taxon>
        <taxon>Trypanosomatidae</taxon>
        <taxon>Leishmaniinae</taxon>
        <taxon>Porcisia</taxon>
    </lineage>
</organism>
<proteinExistence type="predicted"/>
<keyword evidence="4" id="KW-1185">Reference proteome</keyword>
<keyword evidence="2" id="KW-0472">Membrane</keyword>
<feature type="transmembrane region" description="Helical" evidence="2">
    <location>
        <begin position="29"/>
        <end position="49"/>
    </location>
</feature>
<feature type="transmembrane region" description="Helical" evidence="2">
    <location>
        <begin position="300"/>
        <end position="319"/>
    </location>
</feature>
<feature type="region of interest" description="Disordered" evidence="1">
    <location>
        <begin position="264"/>
        <end position="296"/>
    </location>
</feature>
<dbReference type="AlphaFoldDB" id="A0A836L3U6"/>
<name>A0A836L3U6_9TRYP</name>
<dbReference type="EMBL" id="JAFJZO010000032">
    <property type="protein sequence ID" value="KAG5496177.1"/>
    <property type="molecule type" value="Genomic_DNA"/>
</dbReference>
<evidence type="ECO:0000313" key="4">
    <source>
        <dbReference type="Proteomes" id="UP000674318"/>
    </source>
</evidence>
<dbReference type="KEGG" id="phet:94288580"/>
<dbReference type="RefSeq" id="XP_067754660.1">
    <property type="nucleotide sequence ID" value="XM_067898503.1"/>
</dbReference>